<dbReference type="HOGENOM" id="CLU_1816035_0_0_1"/>
<name>A0A0C3CAE2_HEBCY</name>
<evidence type="ECO:0000313" key="3">
    <source>
        <dbReference type="Proteomes" id="UP000053424"/>
    </source>
</evidence>
<feature type="compositionally biased region" description="Polar residues" evidence="1">
    <location>
        <begin position="104"/>
        <end position="120"/>
    </location>
</feature>
<gene>
    <name evidence="2" type="ORF">M413DRAFT_293547</name>
</gene>
<feature type="region of interest" description="Disordered" evidence="1">
    <location>
        <begin position="87"/>
        <end position="142"/>
    </location>
</feature>
<dbReference type="Proteomes" id="UP000053424">
    <property type="component" value="Unassembled WGS sequence"/>
</dbReference>
<reference evidence="2 3" key="1">
    <citation type="submission" date="2014-04" db="EMBL/GenBank/DDBJ databases">
        <authorList>
            <consortium name="DOE Joint Genome Institute"/>
            <person name="Kuo A."/>
            <person name="Gay G."/>
            <person name="Dore J."/>
            <person name="Kohler A."/>
            <person name="Nagy L.G."/>
            <person name="Floudas D."/>
            <person name="Copeland A."/>
            <person name="Barry K.W."/>
            <person name="Cichocki N."/>
            <person name="Veneault-Fourrey C."/>
            <person name="LaButti K."/>
            <person name="Lindquist E.A."/>
            <person name="Lipzen A."/>
            <person name="Lundell T."/>
            <person name="Morin E."/>
            <person name="Murat C."/>
            <person name="Sun H."/>
            <person name="Tunlid A."/>
            <person name="Henrissat B."/>
            <person name="Grigoriev I.V."/>
            <person name="Hibbett D.S."/>
            <person name="Martin F."/>
            <person name="Nordberg H.P."/>
            <person name="Cantor M.N."/>
            <person name="Hua S.X."/>
        </authorList>
    </citation>
    <scope>NUCLEOTIDE SEQUENCE [LARGE SCALE GENOMIC DNA]</scope>
    <source>
        <strain evidence="3">h7</strain>
    </source>
</reference>
<sequence>MTEHMSVTKNLSDSGSGVSWAAGGVEASCWACQSLSRVPNIKDATIISPFMIHSFKSVLNMVEASSLPWATACDKGVSGGVGCTARSAKEGGGVAGTSAAESRLSASGYRQETARSTTPRRTVVQRDTGRGRAASTHDSSSA</sequence>
<keyword evidence="3" id="KW-1185">Reference proteome</keyword>
<dbReference type="EMBL" id="KN831771">
    <property type="protein sequence ID" value="KIM45790.1"/>
    <property type="molecule type" value="Genomic_DNA"/>
</dbReference>
<dbReference type="AlphaFoldDB" id="A0A0C3CAE2"/>
<reference evidence="3" key="2">
    <citation type="submission" date="2015-01" db="EMBL/GenBank/DDBJ databases">
        <title>Evolutionary Origins and Diversification of the Mycorrhizal Mutualists.</title>
        <authorList>
            <consortium name="DOE Joint Genome Institute"/>
            <consortium name="Mycorrhizal Genomics Consortium"/>
            <person name="Kohler A."/>
            <person name="Kuo A."/>
            <person name="Nagy L.G."/>
            <person name="Floudas D."/>
            <person name="Copeland A."/>
            <person name="Barry K.W."/>
            <person name="Cichocki N."/>
            <person name="Veneault-Fourrey C."/>
            <person name="LaButti K."/>
            <person name="Lindquist E.A."/>
            <person name="Lipzen A."/>
            <person name="Lundell T."/>
            <person name="Morin E."/>
            <person name="Murat C."/>
            <person name="Riley R."/>
            <person name="Ohm R."/>
            <person name="Sun H."/>
            <person name="Tunlid A."/>
            <person name="Henrissat B."/>
            <person name="Grigoriev I.V."/>
            <person name="Hibbett D.S."/>
            <person name="Martin F."/>
        </authorList>
    </citation>
    <scope>NUCLEOTIDE SEQUENCE [LARGE SCALE GENOMIC DNA]</scope>
    <source>
        <strain evidence="3">h7</strain>
    </source>
</reference>
<accession>A0A0C3CAE2</accession>
<protein>
    <submittedName>
        <fullName evidence="2">Uncharacterized protein</fullName>
    </submittedName>
</protein>
<evidence type="ECO:0000256" key="1">
    <source>
        <dbReference type="SAM" id="MobiDB-lite"/>
    </source>
</evidence>
<evidence type="ECO:0000313" key="2">
    <source>
        <dbReference type="EMBL" id="KIM45790.1"/>
    </source>
</evidence>
<organism evidence="2 3">
    <name type="scientific">Hebeloma cylindrosporum</name>
    <dbReference type="NCBI Taxonomy" id="76867"/>
    <lineage>
        <taxon>Eukaryota</taxon>
        <taxon>Fungi</taxon>
        <taxon>Dikarya</taxon>
        <taxon>Basidiomycota</taxon>
        <taxon>Agaricomycotina</taxon>
        <taxon>Agaricomycetes</taxon>
        <taxon>Agaricomycetidae</taxon>
        <taxon>Agaricales</taxon>
        <taxon>Agaricineae</taxon>
        <taxon>Hymenogastraceae</taxon>
        <taxon>Hebeloma</taxon>
    </lineage>
</organism>
<proteinExistence type="predicted"/>